<sequence>MAPVEVAIRRSATAVAKSTPGAIGNNETRSGEFCRGIMLFIGYFSRSARTGHGYSYSGLKGPNLPSQ</sequence>
<gene>
    <name evidence="1" type="ORF">NCTC8009_00053</name>
</gene>
<organism evidence="1 2">
    <name type="scientific">Escherichia coli</name>
    <dbReference type="NCBI Taxonomy" id="562"/>
    <lineage>
        <taxon>Bacteria</taxon>
        <taxon>Pseudomonadati</taxon>
        <taxon>Pseudomonadota</taxon>
        <taxon>Gammaproteobacteria</taxon>
        <taxon>Enterobacterales</taxon>
        <taxon>Enterobacteriaceae</taxon>
        <taxon>Escherichia</taxon>
    </lineage>
</organism>
<dbReference type="RefSeq" id="WP_000035515.1">
    <property type="nucleotide sequence ID" value="NZ_UFZD01000004.1"/>
</dbReference>
<reference evidence="1 2" key="1">
    <citation type="submission" date="2018-06" db="EMBL/GenBank/DDBJ databases">
        <authorList>
            <consortium name="Pathogen Informatics"/>
            <person name="Doyle S."/>
        </authorList>
    </citation>
    <scope>NUCLEOTIDE SEQUENCE [LARGE SCALE GENOMIC DNA]</scope>
    <source>
        <strain evidence="1 2">NCTC8009</strain>
    </source>
</reference>
<name>A0A2X1KSE9_ECOLX</name>
<dbReference type="Proteomes" id="UP000250991">
    <property type="component" value="Unassembled WGS sequence"/>
</dbReference>
<accession>A0A2X1KSE9</accession>
<protein>
    <submittedName>
        <fullName evidence="1">Uncharacterized protein</fullName>
    </submittedName>
</protein>
<evidence type="ECO:0000313" key="1">
    <source>
        <dbReference type="EMBL" id="SPW62113.1"/>
    </source>
</evidence>
<dbReference type="AlphaFoldDB" id="A0A2X1KSE9"/>
<evidence type="ECO:0000313" key="2">
    <source>
        <dbReference type="Proteomes" id="UP000250991"/>
    </source>
</evidence>
<proteinExistence type="predicted"/>
<dbReference type="EMBL" id="UARW01000001">
    <property type="protein sequence ID" value="SPW62113.1"/>
    <property type="molecule type" value="Genomic_DNA"/>
</dbReference>